<evidence type="ECO:0000313" key="2">
    <source>
        <dbReference type="EMBL" id="MBN7818591.1"/>
    </source>
</evidence>
<feature type="transmembrane region" description="Helical" evidence="1">
    <location>
        <begin position="35"/>
        <end position="58"/>
    </location>
</feature>
<keyword evidence="1" id="KW-0472">Membrane</keyword>
<dbReference type="RefSeq" id="WP_206592410.1">
    <property type="nucleotide sequence ID" value="NZ_JAFKCS010000001.1"/>
</dbReference>
<reference evidence="2 3" key="1">
    <citation type="submission" date="2021-03" db="EMBL/GenBank/DDBJ databases">
        <title>novel species isolated from a fishpond in China.</title>
        <authorList>
            <person name="Lu H."/>
            <person name="Cai Z."/>
        </authorList>
    </citation>
    <scope>NUCLEOTIDE SEQUENCE [LARGE SCALE GENOMIC DNA]</scope>
    <source>
        <strain evidence="2 3">Y57</strain>
    </source>
</reference>
<name>A0ABS3CQ57_9ALTE</name>
<protein>
    <submittedName>
        <fullName evidence="2">Uncharacterized protein</fullName>
    </submittedName>
</protein>
<dbReference type="Proteomes" id="UP000663992">
    <property type="component" value="Unassembled WGS sequence"/>
</dbReference>
<keyword evidence="1" id="KW-0812">Transmembrane</keyword>
<proteinExistence type="predicted"/>
<feature type="transmembrane region" description="Helical" evidence="1">
    <location>
        <begin position="7"/>
        <end position="29"/>
    </location>
</feature>
<comment type="caution">
    <text evidence="2">The sequence shown here is derived from an EMBL/GenBank/DDBJ whole genome shotgun (WGS) entry which is preliminary data.</text>
</comment>
<evidence type="ECO:0000256" key="1">
    <source>
        <dbReference type="SAM" id="Phobius"/>
    </source>
</evidence>
<organism evidence="2 3">
    <name type="scientific">Bowmanella yangjiangensis</name>
    <dbReference type="NCBI Taxonomy" id="2811230"/>
    <lineage>
        <taxon>Bacteria</taxon>
        <taxon>Pseudomonadati</taxon>
        <taxon>Pseudomonadota</taxon>
        <taxon>Gammaproteobacteria</taxon>
        <taxon>Alteromonadales</taxon>
        <taxon>Alteromonadaceae</taxon>
        <taxon>Bowmanella</taxon>
    </lineage>
</organism>
<evidence type="ECO:0000313" key="3">
    <source>
        <dbReference type="Proteomes" id="UP000663992"/>
    </source>
</evidence>
<dbReference type="EMBL" id="JAFKCS010000001">
    <property type="protein sequence ID" value="MBN7818591.1"/>
    <property type="molecule type" value="Genomic_DNA"/>
</dbReference>
<gene>
    <name evidence="2" type="ORF">J0A65_01880</name>
</gene>
<keyword evidence="1" id="KW-1133">Transmembrane helix</keyword>
<keyword evidence="3" id="KW-1185">Reference proteome</keyword>
<sequence>MTDNKLIVLLKILMGVGISFILLGVILHFNPAMESLGVTGIVISASLVAVGMAMSLPTKMYLTFIFMRMEAEQSTDKNTQAMAEGESPNKD</sequence>
<accession>A0ABS3CQ57</accession>